<name>Q7NZQ9_CHRVO</name>
<dbReference type="HOGENOM" id="CLU_2914074_0_0_4"/>
<dbReference type="EMBL" id="AE016825">
    <property type="protein sequence ID" value="AAQ58537.1"/>
    <property type="molecule type" value="Genomic_DNA"/>
</dbReference>
<accession>Q7NZQ9</accession>
<keyword evidence="2" id="KW-1185">Reference proteome</keyword>
<proteinExistence type="predicted"/>
<evidence type="ECO:0000313" key="2">
    <source>
        <dbReference type="Proteomes" id="UP000001424"/>
    </source>
</evidence>
<evidence type="ECO:0000313" key="1">
    <source>
        <dbReference type="EMBL" id="AAQ58537.1"/>
    </source>
</evidence>
<dbReference type="Proteomes" id="UP000001424">
    <property type="component" value="Chromosome"/>
</dbReference>
<organism evidence="1 2">
    <name type="scientific">Chromobacterium violaceum (strain ATCC 12472 / DSM 30191 / JCM 1249 / CCUG 213 / NBRC 12614 / NCIMB 9131 / NCTC 9757 / MK)</name>
    <dbReference type="NCBI Taxonomy" id="243365"/>
    <lineage>
        <taxon>Bacteria</taxon>
        <taxon>Pseudomonadati</taxon>
        <taxon>Pseudomonadota</taxon>
        <taxon>Betaproteobacteria</taxon>
        <taxon>Neisseriales</taxon>
        <taxon>Chromobacteriaceae</taxon>
        <taxon>Chromobacterium</taxon>
    </lineage>
</organism>
<gene>
    <name evidence="1" type="ordered locus">CV_0862</name>
</gene>
<dbReference type="KEGG" id="cvi:CV_0862"/>
<protein>
    <submittedName>
        <fullName evidence="1">Uncharacterized protein</fullName>
    </submittedName>
</protein>
<sequence>MGTESLLLTQPRGPIRTIQNKSSFPLPIDYVNMGWIVIVCPYHHPVTIPLQHIWHIRLVMG</sequence>
<reference evidence="1 2" key="1">
    <citation type="journal article" date="2003" name="Proc. Natl. Acad. Sci. U.S.A.">
        <title>The complete genome sequence of Chromobacterium violaceum reveals remarkable and exploitable bacterial adaptability.</title>
        <authorList>
            <person name="Vasconcelos A.T.R."/>
            <person name="de Almeida D.F."/>
            <person name="Almeida F.C."/>
            <person name="de Almeida L.G.P."/>
            <person name="de Almeida R."/>
            <person name="Goncalves J.A.A."/>
            <person name="Andrade E.M."/>
            <person name="Antonio R.V."/>
            <person name="Araripe J."/>
            <person name="de Araujo M.F.F."/>
            <person name="Filho S.A."/>
            <person name="Azevedo V."/>
            <person name="Batista A.J."/>
            <person name="Bataus L.A.M."/>
            <person name="Batista J.S."/>
            <person name="Belo A."/>
            <person name="vander Berg C."/>
            <person name="Blamey J."/>
            <person name="Bogo M."/>
            <person name="Bonato S."/>
            <person name="Bordignon J."/>
            <person name="Brito C.A."/>
            <person name="Brocchi M."/>
            <person name="Burity H.A."/>
            <person name="Camargo A.A."/>
            <person name="Cardoso D.D.P."/>
            <person name="Carneiro N.P."/>
            <person name="Carraro D.M."/>
            <person name="Carvalho C.M.B."/>
            <person name="Cascardo J.C.M."/>
            <person name="Cavada B.S."/>
            <person name="Chueire L.M.O."/>
            <person name="Pasa T.B.C."/>
            <person name="Duran N."/>
            <person name="Fagundes N."/>
            <person name="Falcao C.L."/>
            <person name="Fantinatti F."/>
            <person name="Farias I.P."/>
            <person name="Felipe M.S.S."/>
            <person name="Ferrari L.P."/>
            <person name="Ferro J.A."/>
            <person name="Ferro M.I.T."/>
            <person name="Franco G.R."/>
            <person name="Freitas N.S.A."/>
            <person name="Furlan L.R."/>
            <person name="Gazzinelli R.T."/>
            <person name="Gomes E.A."/>
            <person name="Goncalves P.R."/>
            <person name="Grangeiro T.B."/>
            <person name="Grattapaglia D."/>
            <person name="Grisard E.C."/>
            <person name="Guimaraes C.T."/>
            <person name="Hanna E.S."/>
            <person name="Hungria M."/>
            <person name="Jardim S.N."/>
            <person name="Laurino J."/>
            <person name="Leoi L.C.T."/>
            <person name="Fassarella L."/>
            <person name="Lima A."/>
            <person name="Loureiro M.F."/>
            <person name="Lyra M.C.P."/>
            <person name="Macedo M."/>
            <person name="Madeira H.M.F."/>
            <person name="Manfio G.P."/>
            <person name="Maranhao A.Q."/>
            <person name="Martins W.S."/>
            <person name="di Mauro S.M.Z."/>
            <person name="de Medeiros S.R.B."/>
            <person name="Meissner R.D.V."/>
            <person name="Menck C.F.M."/>
            <person name="Moreira M.A.M."/>
            <person name="Nascimento F.F."/>
            <person name="Nicolas M.F."/>
            <person name="Oliveira J.G."/>
            <person name="Oliveira S.C."/>
            <person name="Paixao R.F.C."/>
            <person name="Parente J.A."/>
            <person name="Pedrosa F.O."/>
            <person name="Pena S.J.D."/>
            <person name="Perreira J.O."/>
            <person name="Perreira M."/>
            <person name="Pinto L.S.R.C."/>
            <person name="Pinto L.S."/>
            <person name="Porto J.I.R."/>
            <person name="Potrich D.P."/>
            <person name="Neto C.E.R."/>
            <person name="Reis A.M.M."/>
            <person name="Rigo L.U."/>
            <person name="Rondinelli E."/>
            <person name="dos Santos E.B.P."/>
            <person name="Santos F.R."/>
            <person name="Schneider M.P.C."/>
            <person name="Seuanez H.N."/>
            <person name="Silva A.M.R."/>
            <person name="da Silva A.L.C."/>
            <person name="Silva D.W."/>
            <person name="Silva R."/>
            <person name="Simoes I.C."/>
            <person name="Simon D."/>
            <person name="Soares C.M.A."/>
            <person name="Soares R.B.A."/>
            <person name="Souza E.M."/>
            <person name="Souza K.R.L."/>
            <person name="Souza R.C."/>
            <person name="Steffens M.B.R."/>
            <person name="Steindel M."/>
            <person name="Teixeira S.R."/>
            <person name="Urmenyi T."/>
            <person name="Vettore A."/>
            <person name="Wassem R."/>
            <person name="Zaha A."/>
            <person name="Simpson A.J.G."/>
        </authorList>
    </citation>
    <scope>NUCLEOTIDE SEQUENCE [LARGE SCALE GENOMIC DNA]</scope>
    <source>
        <strain evidence="2">ATCC 12472 / DSM 30191 / JCM 1249 / NBRC 12614 / NCIMB 9131 / NCTC 9757</strain>
    </source>
</reference>
<dbReference type="AlphaFoldDB" id="Q7NZQ9"/>